<dbReference type="EMBL" id="AL646052">
    <property type="protein sequence ID" value="CAD15570.1"/>
    <property type="molecule type" value="Genomic_DNA"/>
</dbReference>
<dbReference type="RefSeq" id="WP_011001805.1">
    <property type="nucleotide sequence ID" value="NC_003295.1"/>
</dbReference>
<dbReference type="Pfam" id="PF14090">
    <property type="entry name" value="HTH_39"/>
    <property type="match status" value="1"/>
</dbReference>
<keyword evidence="3" id="KW-1185">Reference proteome</keyword>
<sequence>MAKKKATTRAAALKQILVQIPGNDSASQRQRALTAMQTLGSVTTFELMRHLDVYDPRPRIFELRHHHGHSIKTVTRVEQTEAGVPHRVGVYLLEVAQ</sequence>
<accession>Q8XY95</accession>
<dbReference type="STRING" id="267608.RSc1868"/>
<dbReference type="HOGENOM" id="CLU_162023_1_0_4"/>
<dbReference type="Proteomes" id="UP000001436">
    <property type="component" value="Chromosome"/>
</dbReference>
<dbReference type="InterPro" id="IPR055245">
    <property type="entry name" value="HTH_proteobacteria"/>
</dbReference>
<feature type="domain" description="Winged helix-turn-helix" evidence="1">
    <location>
        <begin position="27"/>
        <end position="94"/>
    </location>
</feature>
<reference evidence="2 3" key="1">
    <citation type="journal article" date="2002" name="Nature">
        <title>Genome sequence of the plant pathogen Ralstonia solanacearum.</title>
        <authorList>
            <person name="Salanoubat M."/>
            <person name="Genin S."/>
            <person name="Artiguenave F."/>
            <person name="Gouzy J."/>
            <person name="Mangenot S."/>
            <person name="Arlat M."/>
            <person name="Billault A."/>
            <person name="Brottier P."/>
            <person name="Camus J.C."/>
            <person name="Cattolico L."/>
            <person name="Chandler M."/>
            <person name="Choisne N."/>
            <person name="Claudel-Renard C."/>
            <person name="Cunnac S."/>
            <person name="Demange N."/>
            <person name="Gaspin C."/>
            <person name="Lavie M."/>
            <person name="Moisan A."/>
            <person name="Robert C."/>
            <person name="Saurin W."/>
            <person name="Schiex T."/>
            <person name="Siguier P."/>
            <person name="Thebault P."/>
            <person name="Whalen M."/>
            <person name="Wincker P."/>
            <person name="Levy M."/>
            <person name="Weissenbach J."/>
            <person name="Boucher C.A."/>
        </authorList>
    </citation>
    <scope>NUCLEOTIDE SEQUENCE [LARGE SCALE GENOMIC DNA]</scope>
    <source>
        <strain evidence="3">ATCC BAA-1114 / GMI1000</strain>
    </source>
</reference>
<dbReference type="AlphaFoldDB" id="Q8XY95"/>
<dbReference type="PATRIC" id="fig|267608.8.peg.1913"/>
<name>Q8XY95_RALN1</name>
<gene>
    <name evidence="2" type="ordered locus">RSc1868</name>
</gene>
<protein>
    <recommendedName>
        <fullName evidence="1">Winged helix-turn-helix domain-containing protein</fullName>
    </recommendedName>
</protein>
<evidence type="ECO:0000259" key="1">
    <source>
        <dbReference type="Pfam" id="PF14090"/>
    </source>
</evidence>
<evidence type="ECO:0000313" key="3">
    <source>
        <dbReference type="Proteomes" id="UP000001436"/>
    </source>
</evidence>
<dbReference type="eggNOG" id="ENOG50339YW">
    <property type="taxonomic scope" value="Bacteria"/>
</dbReference>
<dbReference type="EnsemblBacteria" id="CAD15570">
    <property type="protein sequence ID" value="CAD15570"/>
    <property type="gene ID" value="RSc1868"/>
</dbReference>
<organism evidence="2 3">
    <name type="scientific">Ralstonia nicotianae (strain ATCC BAA-1114 / GMI1000)</name>
    <name type="common">Ralstonia solanacearum</name>
    <dbReference type="NCBI Taxonomy" id="267608"/>
    <lineage>
        <taxon>Bacteria</taxon>
        <taxon>Pseudomonadati</taxon>
        <taxon>Pseudomonadota</taxon>
        <taxon>Betaproteobacteria</taxon>
        <taxon>Burkholderiales</taxon>
        <taxon>Burkholderiaceae</taxon>
        <taxon>Ralstonia</taxon>
        <taxon>Ralstonia solanacearum species complex</taxon>
    </lineage>
</organism>
<dbReference type="KEGG" id="rso:RSc1868"/>
<evidence type="ECO:0000313" key="2">
    <source>
        <dbReference type="EMBL" id="CAD15570.1"/>
    </source>
</evidence>
<proteinExistence type="predicted"/>